<evidence type="ECO:0000313" key="1">
    <source>
        <dbReference type="EMBL" id="ABO59858.1"/>
    </source>
</evidence>
<gene>
    <name evidence="1" type="ordered locus">Bcep1808_6972</name>
</gene>
<evidence type="ECO:0000313" key="2">
    <source>
        <dbReference type="Proteomes" id="UP000002287"/>
    </source>
</evidence>
<organism evidence="1 2">
    <name type="scientific">Burkholderia vietnamiensis (strain G4 / LMG 22486)</name>
    <name type="common">Burkholderia cepacia (strain R1808)</name>
    <dbReference type="NCBI Taxonomy" id="269482"/>
    <lineage>
        <taxon>Bacteria</taxon>
        <taxon>Pseudomonadati</taxon>
        <taxon>Pseudomonadota</taxon>
        <taxon>Betaproteobacteria</taxon>
        <taxon>Burkholderiales</taxon>
        <taxon>Burkholderiaceae</taxon>
        <taxon>Burkholderia</taxon>
        <taxon>Burkholderia cepacia complex</taxon>
    </lineage>
</organism>
<keyword evidence="1" id="KW-0614">Plasmid</keyword>
<sequence>MSTMQVLRAKGANKPVSHKVKIPAELGRRIADLDKRVQAAGLEVDWDGPLINTLTGLADAVERDLSGAASTGEPGSESAGAGGAAAANASAALVA</sequence>
<dbReference type="KEGG" id="bvi:Bcep1808_6972"/>
<dbReference type="AlphaFoldDB" id="A4JUA5"/>
<accession>A4JUA5</accession>
<geneLocation type="plasmid" evidence="1 2">
    <name>pBVIE01</name>
</geneLocation>
<name>A4JUA5_BURVG</name>
<protein>
    <submittedName>
        <fullName evidence="1">Uncharacterized protein</fullName>
    </submittedName>
</protein>
<dbReference type="HOGENOM" id="CLU_2367411_0_0_4"/>
<proteinExistence type="predicted"/>
<dbReference type="EMBL" id="CP000617">
    <property type="protein sequence ID" value="ABO59858.1"/>
    <property type="molecule type" value="Genomic_DNA"/>
</dbReference>
<dbReference type="Proteomes" id="UP000002287">
    <property type="component" value="Plasmid pBVIE01"/>
</dbReference>
<reference evidence="1 2" key="1">
    <citation type="submission" date="2007-03" db="EMBL/GenBank/DDBJ databases">
        <title>Complete sequence of plasmid pBVIE01 of Burkholderia vietnamiensis G4.</title>
        <authorList>
            <consortium name="US DOE Joint Genome Institute"/>
            <person name="Copeland A."/>
            <person name="Lucas S."/>
            <person name="Lapidus A."/>
            <person name="Barry K."/>
            <person name="Detter J.C."/>
            <person name="Glavina del Rio T."/>
            <person name="Hammon N."/>
            <person name="Israni S."/>
            <person name="Dalin E."/>
            <person name="Tice H."/>
            <person name="Pitluck S."/>
            <person name="Chain P."/>
            <person name="Malfatti S."/>
            <person name="Shin M."/>
            <person name="Vergez L."/>
            <person name="Schmutz J."/>
            <person name="Larimer F."/>
            <person name="Land M."/>
            <person name="Hauser L."/>
            <person name="Kyrpides N."/>
            <person name="Tiedje J."/>
            <person name="Richardson P."/>
        </authorList>
    </citation>
    <scope>NUCLEOTIDE SEQUENCE [LARGE SCALE GENOMIC DNA]</scope>
    <source>
        <strain evidence="2">G4 / LMG 22486</strain>
        <plasmid evidence="1 2">pBVIE01</plasmid>
    </source>
</reference>